<reference evidence="2" key="1">
    <citation type="journal article" date="2019" name="Int. J. Syst. Evol. Microbiol.">
        <title>The Global Catalogue of Microorganisms (GCM) 10K type strain sequencing project: providing services to taxonomists for standard genome sequencing and annotation.</title>
        <authorList>
            <consortium name="The Broad Institute Genomics Platform"/>
            <consortium name="The Broad Institute Genome Sequencing Center for Infectious Disease"/>
            <person name="Wu L."/>
            <person name="Ma J."/>
        </authorList>
    </citation>
    <scope>NUCLEOTIDE SEQUENCE [LARGE SCALE GENOMIC DNA]</scope>
    <source>
        <strain evidence="2">CCM 8897</strain>
    </source>
</reference>
<dbReference type="RefSeq" id="WP_379861104.1">
    <property type="nucleotide sequence ID" value="NZ_JBHSSM010000008.1"/>
</dbReference>
<proteinExistence type="predicted"/>
<sequence>MKLSLAALPLRTRPDFETSRALCGLAQNSAHSELTPNFAAQAAANLLLGVVLQCQRIRICWLVQFALVEHLDLLLNNPWLLVGNRPIRLIHQELALAYQTNCAGVTNLKIVTTNHGRQWRGAHQLTIACQLA</sequence>
<accession>A0ABW1UKL3</accession>
<organism evidence="1 2">
    <name type="scientific">Lapidilactobacillus achengensis</name>
    <dbReference type="NCBI Taxonomy" id="2486000"/>
    <lineage>
        <taxon>Bacteria</taxon>
        <taxon>Bacillati</taxon>
        <taxon>Bacillota</taxon>
        <taxon>Bacilli</taxon>
        <taxon>Lactobacillales</taxon>
        <taxon>Lactobacillaceae</taxon>
        <taxon>Lapidilactobacillus</taxon>
    </lineage>
</organism>
<protein>
    <submittedName>
        <fullName evidence="1">Uncharacterized protein</fullName>
    </submittedName>
</protein>
<evidence type="ECO:0000313" key="1">
    <source>
        <dbReference type="EMBL" id="MFC6314480.1"/>
    </source>
</evidence>
<name>A0ABW1UKL3_9LACO</name>
<evidence type="ECO:0000313" key="2">
    <source>
        <dbReference type="Proteomes" id="UP001596310"/>
    </source>
</evidence>
<keyword evidence="2" id="KW-1185">Reference proteome</keyword>
<dbReference type="Proteomes" id="UP001596310">
    <property type="component" value="Unassembled WGS sequence"/>
</dbReference>
<comment type="caution">
    <text evidence="1">The sequence shown here is derived from an EMBL/GenBank/DDBJ whole genome shotgun (WGS) entry which is preliminary data.</text>
</comment>
<dbReference type="EMBL" id="JBHSSM010000008">
    <property type="protein sequence ID" value="MFC6314480.1"/>
    <property type="molecule type" value="Genomic_DNA"/>
</dbReference>
<gene>
    <name evidence="1" type="ORF">ACFQHW_02735</name>
</gene>